<dbReference type="InterPro" id="IPR001279">
    <property type="entry name" value="Metallo-B-lactamas"/>
</dbReference>
<dbReference type="PATRIC" id="fig|28229.4.peg.2831"/>
<dbReference type="OrthoDB" id="418728at2"/>
<evidence type="ECO:0000313" key="2">
    <source>
        <dbReference type="EMBL" id="KGJ90123.1"/>
    </source>
</evidence>
<reference evidence="2 3" key="1">
    <citation type="submission" date="2014-08" db="EMBL/GenBank/DDBJ databases">
        <title>Genomic and Phenotypic Diversity of Colwellia psychrerythraea strains from Disparate Marine Basins.</title>
        <authorList>
            <person name="Techtmann S.M."/>
            <person name="Stelling S.C."/>
            <person name="Utturkar S.M."/>
            <person name="Alshibli N."/>
            <person name="Harris A."/>
            <person name="Brown S.D."/>
            <person name="Hazen T.C."/>
        </authorList>
    </citation>
    <scope>NUCLEOTIDE SEQUENCE [LARGE SCALE GENOMIC DNA]</scope>
    <source>
        <strain evidence="2 3">ND2E</strain>
    </source>
</reference>
<dbReference type="SUPFAM" id="SSF56281">
    <property type="entry name" value="Metallo-hydrolase/oxidoreductase"/>
    <property type="match status" value="1"/>
</dbReference>
<dbReference type="EMBL" id="JQED01000037">
    <property type="protein sequence ID" value="KGJ90123.1"/>
    <property type="molecule type" value="Genomic_DNA"/>
</dbReference>
<gene>
    <name evidence="2" type="ORF">ND2E_3679</name>
</gene>
<feature type="domain" description="Metallo-beta-lactamase" evidence="1">
    <location>
        <begin position="12"/>
        <end position="72"/>
    </location>
</feature>
<proteinExistence type="predicted"/>
<dbReference type="RefSeq" id="WP_033094505.1">
    <property type="nucleotide sequence ID" value="NZ_JQED01000037.1"/>
</dbReference>
<dbReference type="AlphaFoldDB" id="A0A099KKP7"/>
<sequence length="338" mass="38131">MELIITSFEAKYGDAFLIEEPDSNIKFLVDCGFKLTYKHHIKKRTNSADFIILTHSDEDHINGAFPLINDYPEKFALKKVYVNSPESIPTPRTNSAISIRQAKDLVNLLQGKELPFEGLIQGQTIEVSKNLSLDIISPTQTELDSYYEKYNDQVGTVQQNDKGTDITLNATTKSFVEWTKQPDSFPKIPNDIANASSIAFILNYKDKKVLFLADSHPEVISDYLLKQGFNSTQKATFDYIKLSHHGSAKSISKQLLNMISCNNFIISTNGGKARSKHPNVETIAKLAALVDRNGNDEINFYFNHSISAIETRNGPLLSAEERLLYKINYIEQNEIRLS</sequence>
<name>A0A099KKP7_COLPS</name>
<dbReference type="PANTHER" id="PTHR30619:SF1">
    <property type="entry name" value="RECOMBINATION PROTEIN 2"/>
    <property type="match status" value="1"/>
</dbReference>
<evidence type="ECO:0000313" key="3">
    <source>
        <dbReference type="Proteomes" id="UP000029843"/>
    </source>
</evidence>
<dbReference type="Proteomes" id="UP000029843">
    <property type="component" value="Unassembled WGS sequence"/>
</dbReference>
<dbReference type="InterPro" id="IPR036866">
    <property type="entry name" value="RibonucZ/Hydroxyglut_hydro"/>
</dbReference>
<evidence type="ECO:0000259" key="1">
    <source>
        <dbReference type="Pfam" id="PF00753"/>
    </source>
</evidence>
<comment type="caution">
    <text evidence="2">The sequence shown here is derived from an EMBL/GenBank/DDBJ whole genome shotgun (WGS) entry which is preliminary data.</text>
</comment>
<dbReference type="InterPro" id="IPR052159">
    <property type="entry name" value="Competence_DNA_uptake"/>
</dbReference>
<accession>A0A099KKP7</accession>
<dbReference type="PANTHER" id="PTHR30619">
    <property type="entry name" value="DNA INTERNALIZATION/COMPETENCE PROTEIN COMEC/REC2"/>
    <property type="match status" value="1"/>
</dbReference>
<protein>
    <submittedName>
        <fullName evidence="2">Beta-lactamase domain protein</fullName>
    </submittedName>
</protein>
<organism evidence="2 3">
    <name type="scientific">Colwellia psychrerythraea</name>
    <name type="common">Vibrio psychroerythus</name>
    <dbReference type="NCBI Taxonomy" id="28229"/>
    <lineage>
        <taxon>Bacteria</taxon>
        <taxon>Pseudomonadati</taxon>
        <taxon>Pseudomonadota</taxon>
        <taxon>Gammaproteobacteria</taxon>
        <taxon>Alteromonadales</taxon>
        <taxon>Colwelliaceae</taxon>
        <taxon>Colwellia</taxon>
    </lineage>
</organism>
<dbReference type="Gene3D" id="3.60.15.10">
    <property type="entry name" value="Ribonuclease Z/Hydroxyacylglutathione hydrolase-like"/>
    <property type="match status" value="1"/>
</dbReference>
<dbReference type="Pfam" id="PF00753">
    <property type="entry name" value="Lactamase_B"/>
    <property type="match status" value="1"/>
</dbReference>